<sequence length="262" mass="29829">MTTEAKRLVIACQSPTRTSKQYTCSMFDRSALLYLDGPLESDEEGVDLESRDEAVRGRCKERERGHTITGKFVRSSSQNTRSRLIDKGTFPTPLSSFKSRQRVYIIYYTISGDIRDGNDDSRAWLVILTQPVARRELSNRLLCRSKAYLVVLADVGRTLSVKDDRVGSNSPYTELVNGNGRTSRSFMSHSRITPRFLITTGHRNRCRIGDETKSQTKSKMIVHEMTLCPETQMIVHGRILRLARETLIVSSVISFIFIRSRL</sequence>
<evidence type="ECO:0000313" key="2">
    <source>
        <dbReference type="Proteomes" id="UP001385951"/>
    </source>
</evidence>
<comment type="caution">
    <text evidence="1">The sequence shown here is derived from an EMBL/GenBank/DDBJ whole genome shotgun (WGS) entry which is preliminary data.</text>
</comment>
<organism evidence="1 2">
    <name type="scientific">Cerrena zonata</name>
    <dbReference type="NCBI Taxonomy" id="2478898"/>
    <lineage>
        <taxon>Eukaryota</taxon>
        <taxon>Fungi</taxon>
        <taxon>Dikarya</taxon>
        <taxon>Basidiomycota</taxon>
        <taxon>Agaricomycotina</taxon>
        <taxon>Agaricomycetes</taxon>
        <taxon>Polyporales</taxon>
        <taxon>Cerrenaceae</taxon>
        <taxon>Cerrena</taxon>
    </lineage>
</organism>
<dbReference type="Proteomes" id="UP001385951">
    <property type="component" value="Unassembled WGS sequence"/>
</dbReference>
<dbReference type="EMBL" id="JASBNA010000008">
    <property type="protein sequence ID" value="KAK7689694.1"/>
    <property type="molecule type" value="Genomic_DNA"/>
</dbReference>
<keyword evidence="2" id="KW-1185">Reference proteome</keyword>
<accession>A0AAW0GIW5</accession>
<evidence type="ECO:0000313" key="1">
    <source>
        <dbReference type="EMBL" id="KAK7689694.1"/>
    </source>
</evidence>
<reference evidence="1 2" key="1">
    <citation type="submission" date="2022-09" db="EMBL/GenBank/DDBJ databases">
        <authorList>
            <person name="Palmer J.M."/>
        </authorList>
    </citation>
    <scope>NUCLEOTIDE SEQUENCE [LARGE SCALE GENOMIC DNA]</scope>
    <source>
        <strain evidence="1 2">DSM 7382</strain>
    </source>
</reference>
<proteinExistence type="predicted"/>
<name>A0AAW0GIW5_9APHY</name>
<protein>
    <submittedName>
        <fullName evidence="1">Uncharacterized protein</fullName>
    </submittedName>
</protein>
<dbReference type="AlphaFoldDB" id="A0AAW0GIW5"/>
<gene>
    <name evidence="1" type="ORF">QCA50_007489</name>
</gene>